<name>A0AAN5CTH4_9BILA</name>
<accession>A0AAN5CTH4</accession>
<keyword evidence="2" id="KW-1185">Reference proteome</keyword>
<dbReference type="Proteomes" id="UP001328107">
    <property type="component" value="Unassembled WGS sequence"/>
</dbReference>
<comment type="caution">
    <text evidence="1">The sequence shown here is derived from an EMBL/GenBank/DDBJ whole genome shotgun (WGS) entry which is preliminary data.</text>
</comment>
<organism evidence="1 2">
    <name type="scientific">Pristionchus mayeri</name>
    <dbReference type="NCBI Taxonomy" id="1317129"/>
    <lineage>
        <taxon>Eukaryota</taxon>
        <taxon>Metazoa</taxon>
        <taxon>Ecdysozoa</taxon>
        <taxon>Nematoda</taxon>
        <taxon>Chromadorea</taxon>
        <taxon>Rhabditida</taxon>
        <taxon>Rhabditina</taxon>
        <taxon>Diplogasteromorpha</taxon>
        <taxon>Diplogasteroidea</taxon>
        <taxon>Neodiplogasteridae</taxon>
        <taxon>Pristionchus</taxon>
    </lineage>
</organism>
<sequence>IFDCFYEYFRDNVFVKMNTSSPTAEVTRNVRCLIYALAATDRTSEEKRNNARFHFRQILKEQRSQAVCRSLTYLLFGLETKWLASVIRTDSPNEGALRFMST</sequence>
<dbReference type="AlphaFoldDB" id="A0AAN5CTH4"/>
<evidence type="ECO:0000313" key="1">
    <source>
        <dbReference type="EMBL" id="GMR50523.1"/>
    </source>
</evidence>
<dbReference type="EMBL" id="BTRK01000004">
    <property type="protein sequence ID" value="GMR50523.1"/>
    <property type="molecule type" value="Genomic_DNA"/>
</dbReference>
<protein>
    <submittedName>
        <fullName evidence="1">Uncharacterized protein</fullName>
    </submittedName>
</protein>
<feature type="non-terminal residue" evidence="1">
    <location>
        <position position="1"/>
    </location>
</feature>
<gene>
    <name evidence="1" type="ORF">PMAYCL1PPCAC_20718</name>
</gene>
<reference evidence="2" key="1">
    <citation type="submission" date="2022-10" db="EMBL/GenBank/DDBJ databases">
        <title>Genome assembly of Pristionchus species.</title>
        <authorList>
            <person name="Yoshida K."/>
            <person name="Sommer R.J."/>
        </authorList>
    </citation>
    <scope>NUCLEOTIDE SEQUENCE [LARGE SCALE GENOMIC DNA]</scope>
    <source>
        <strain evidence="2">RS5460</strain>
    </source>
</reference>
<proteinExistence type="predicted"/>
<evidence type="ECO:0000313" key="2">
    <source>
        <dbReference type="Proteomes" id="UP001328107"/>
    </source>
</evidence>